<dbReference type="CDD" id="cd00590">
    <property type="entry name" value="RRM_SF"/>
    <property type="match status" value="1"/>
</dbReference>
<evidence type="ECO:0000313" key="2">
    <source>
        <dbReference type="Proteomes" id="UP001295740"/>
    </source>
</evidence>
<dbReference type="AlphaFoldDB" id="A0AAI8YNB2"/>
<dbReference type="GO" id="GO:0003676">
    <property type="term" value="F:nucleic acid binding"/>
    <property type="evidence" value="ECO:0007669"/>
    <property type="project" value="InterPro"/>
</dbReference>
<accession>A0AAI8YNB2</accession>
<sequence>MYPVRKALPYHGNPHLARNHSADIPDTENCSVFVKNLSPTLDTNQLLSLIRGVGKVWNTSIQPPNDRYPICGAKVTFCYVRSKRRMFLRVWAGDLDVAGCFPTIVPNRIKVPAQGAAVSRVVRVTGPADIVKQDKILEFLASRFFFDPD</sequence>
<organism evidence="1 2">
    <name type="scientific">Anthostomella pinea</name>
    <dbReference type="NCBI Taxonomy" id="933095"/>
    <lineage>
        <taxon>Eukaryota</taxon>
        <taxon>Fungi</taxon>
        <taxon>Dikarya</taxon>
        <taxon>Ascomycota</taxon>
        <taxon>Pezizomycotina</taxon>
        <taxon>Sordariomycetes</taxon>
        <taxon>Xylariomycetidae</taxon>
        <taxon>Xylariales</taxon>
        <taxon>Xylariaceae</taxon>
        <taxon>Anthostomella</taxon>
    </lineage>
</organism>
<proteinExistence type="predicted"/>
<dbReference type="EMBL" id="CAUWAG010000018">
    <property type="protein sequence ID" value="CAJ2510926.1"/>
    <property type="molecule type" value="Genomic_DNA"/>
</dbReference>
<evidence type="ECO:0000313" key="1">
    <source>
        <dbReference type="EMBL" id="CAJ2510926.1"/>
    </source>
</evidence>
<comment type="caution">
    <text evidence="1">The sequence shown here is derived from an EMBL/GenBank/DDBJ whole genome shotgun (WGS) entry which is preliminary data.</text>
</comment>
<keyword evidence="2" id="KW-1185">Reference proteome</keyword>
<dbReference type="InterPro" id="IPR035979">
    <property type="entry name" value="RBD_domain_sf"/>
</dbReference>
<reference evidence="1" key="1">
    <citation type="submission" date="2023-10" db="EMBL/GenBank/DDBJ databases">
        <authorList>
            <person name="Hackl T."/>
        </authorList>
    </citation>
    <scope>NUCLEOTIDE SEQUENCE</scope>
</reference>
<dbReference type="SUPFAM" id="SSF54928">
    <property type="entry name" value="RNA-binding domain, RBD"/>
    <property type="match status" value="1"/>
</dbReference>
<gene>
    <name evidence="1" type="ORF">KHLLAP_LOCUS11394</name>
</gene>
<dbReference type="Proteomes" id="UP001295740">
    <property type="component" value="Unassembled WGS sequence"/>
</dbReference>
<name>A0AAI8YNB2_9PEZI</name>
<protein>
    <submittedName>
        <fullName evidence="1">Uu.00g065510.m01.CDS01</fullName>
    </submittedName>
</protein>